<gene>
    <name evidence="2" type="ORF">MAR_024083</name>
</gene>
<dbReference type="EMBL" id="CP111014">
    <property type="protein sequence ID" value="WAQ99710.1"/>
    <property type="molecule type" value="Genomic_DNA"/>
</dbReference>
<sequence>MEIGNIVIICMAVMFQDVYCCYSETTLGRRECCNDRTKSLYNADMTYWNEAFIMSYPFLVLFGGCVTLVIVYTSMQPKEAEVKHEIYE</sequence>
<evidence type="ECO:0000313" key="2">
    <source>
        <dbReference type="EMBL" id="WAQ99710.1"/>
    </source>
</evidence>
<proteinExistence type="predicted"/>
<evidence type="ECO:0000256" key="1">
    <source>
        <dbReference type="SAM" id="Phobius"/>
    </source>
</evidence>
<evidence type="ECO:0000313" key="3">
    <source>
        <dbReference type="Proteomes" id="UP001164746"/>
    </source>
</evidence>
<organism evidence="2 3">
    <name type="scientific">Mya arenaria</name>
    <name type="common">Soft-shell clam</name>
    <dbReference type="NCBI Taxonomy" id="6604"/>
    <lineage>
        <taxon>Eukaryota</taxon>
        <taxon>Metazoa</taxon>
        <taxon>Spiralia</taxon>
        <taxon>Lophotrochozoa</taxon>
        <taxon>Mollusca</taxon>
        <taxon>Bivalvia</taxon>
        <taxon>Autobranchia</taxon>
        <taxon>Heteroconchia</taxon>
        <taxon>Euheterodonta</taxon>
        <taxon>Imparidentia</taxon>
        <taxon>Neoheterodontei</taxon>
        <taxon>Myida</taxon>
        <taxon>Myoidea</taxon>
        <taxon>Myidae</taxon>
        <taxon>Mya</taxon>
    </lineage>
</organism>
<keyword evidence="1" id="KW-0472">Membrane</keyword>
<name>A0ABY7DXP9_MYAAR</name>
<feature type="transmembrane region" description="Helical" evidence="1">
    <location>
        <begin position="51"/>
        <end position="73"/>
    </location>
</feature>
<protein>
    <submittedName>
        <fullName evidence="2">Uncharacterized protein</fullName>
    </submittedName>
</protein>
<keyword evidence="1" id="KW-1133">Transmembrane helix</keyword>
<dbReference type="Proteomes" id="UP001164746">
    <property type="component" value="Chromosome 3"/>
</dbReference>
<keyword evidence="1" id="KW-0812">Transmembrane</keyword>
<reference evidence="2" key="1">
    <citation type="submission" date="2022-11" db="EMBL/GenBank/DDBJ databases">
        <title>Centuries of genome instability and evolution in soft-shell clam transmissible cancer (bioRxiv).</title>
        <authorList>
            <person name="Hart S.F.M."/>
            <person name="Yonemitsu M.A."/>
            <person name="Giersch R.M."/>
            <person name="Beal B.F."/>
            <person name="Arriagada G."/>
            <person name="Davis B.W."/>
            <person name="Ostrander E.A."/>
            <person name="Goff S.P."/>
            <person name="Metzger M.J."/>
        </authorList>
    </citation>
    <scope>NUCLEOTIDE SEQUENCE</scope>
    <source>
        <strain evidence="2">MELC-2E11</strain>
        <tissue evidence="2">Siphon/mantle</tissue>
    </source>
</reference>
<accession>A0ABY7DXP9</accession>
<keyword evidence="3" id="KW-1185">Reference proteome</keyword>